<evidence type="ECO:0000256" key="1">
    <source>
        <dbReference type="ARBA" id="ARBA00004496"/>
    </source>
</evidence>
<name>A0A5P0ZQS5_9LACO</name>
<dbReference type="AlphaFoldDB" id="A0A5P0ZQS5"/>
<keyword evidence="4 9" id="KW-0762">Sugar transport</keyword>
<evidence type="ECO:0000256" key="5">
    <source>
        <dbReference type="ARBA" id="ARBA00022679"/>
    </source>
</evidence>
<comment type="subcellular location">
    <subcellularLocation>
        <location evidence="1">Cytoplasm</location>
    </subcellularLocation>
</comment>
<protein>
    <submittedName>
        <fullName evidence="9">PTS sugar transporter subunit IIB</fullName>
    </submittedName>
</protein>
<dbReference type="InterPro" id="IPR036667">
    <property type="entry name" value="PTS_IIB_sorbose-sp_sf"/>
</dbReference>
<accession>A0A5P0ZQS5</accession>
<evidence type="ECO:0000256" key="6">
    <source>
        <dbReference type="ARBA" id="ARBA00022683"/>
    </source>
</evidence>
<dbReference type="Proteomes" id="UP000414364">
    <property type="component" value="Unassembled WGS sequence"/>
</dbReference>
<dbReference type="PROSITE" id="PS51101">
    <property type="entry name" value="PTS_EIIB_TYPE_4"/>
    <property type="match status" value="1"/>
</dbReference>
<dbReference type="InterPro" id="IPR004720">
    <property type="entry name" value="PTS_IIB_sorbose-sp"/>
</dbReference>
<evidence type="ECO:0000256" key="4">
    <source>
        <dbReference type="ARBA" id="ARBA00022597"/>
    </source>
</evidence>
<gene>
    <name evidence="9" type="ORF">FHL06_08545</name>
</gene>
<evidence type="ECO:0000313" key="10">
    <source>
        <dbReference type="Proteomes" id="UP000414364"/>
    </source>
</evidence>
<evidence type="ECO:0000256" key="3">
    <source>
        <dbReference type="ARBA" id="ARBA00022490"/>
    </source>
</evidence>
<keyword evidence="6" id="KW-0598">Phosphotransferase system</keyword>
<dbReference type="GO" id="GO:0008982">
    <property type="term" value="F:protein-N(PI)-phosphohistidine-sugar phosphotransferase activity"/>
    <property type="evidence" value="ECO:0007669"/>
    <property type="project" value="InterPro"/>
</dbReference>
<dbReference type="RefSeq" id="WP_153385818.1">
    <property type="nucleotide sequence ID" value="NZ_VDFP01000017.1"/>
</dbReference>
<dbReference type="Gene3D" id="3.40.35.10">
    <property type="entry name" value="Phosphotransferase system, sorbose subfamily IIB component"/>
    <property type="match status" value="1"/>
</dbReference>
<dbReference type="GO" id="GO:0009401">
    <property type="term" value="P:phosphoenolpyruvate-dependent sugar phosphotransferase system"/>
    <property type="evidence" value="ECO:0007669"/>
    <property type="project" value="UniProtKB-KW"/>
</dbReference>
<dbReference type="SUPFAM" id="SSF52728">
    <property type="entry name" value="PTS IIb component"/>
    <property type="match status" value="1"/>
</dbReference>
<dbReference type="GO" id="GO:0005737">
    <property type="term" value="C:cytoplasm"/>
    <property type="evidence" value="ECO:0007669"/>
    <property type="project" value="UniProtKB-SubCell"/>
</dbReference>
<feature type="domain" description="PTS EIIB type-4" evidence="8">
    <location>
        <begin position="1"/>
        <end position="141"/>
    </location>
</feature>
<dbReference type="EMBL" id="VDFP01000017">
    <property type="protein sequence ID" value="MQS76425.1"/>
    <property type="molecule type" value="Genomic_DNA"/>
</dbReference>
<comment type="caution">
    <text evidence="9">The sequence shown here is derived from an EMBL/GenBank/DDBJ whole genome shotgun (WGS) entry which is preliminary data.</text>
</comment>
<evidence type="ECO:0000313" key="9">
    <source>
        <dbReference type="EMBL" id="MQS76425.1"/>
    </source>
</evidence>
<evidence type="ECO:0000259" key="8">
    <source>
        <dbReference type="PROSITE" id="PS51101"/>
    </source>
</evidence>
<evidence type="ECO:0000256" key="7">
    <source>
        <dbReference type="ARBA" id="ARBA00022777"/>
    </source>
</evidence>
<keyword evidence="7" id="KW-0418">Kinase</keyword>
<organism evidence="9 10">
    <name type="scientific">Companilactobacillus halodurans</name>
    <dbReference type="NCBI Taxonomy" id="2584183"/>
    <lineage>
        <taxon>Bacteria</taxon>
        <taxon>Bacillati</taxon>
        <taxon>Bacillota</taxon>
        <taxon>Bacilli</taxon>
        <taxon>Lactobacillales</taxon>
        <taxon>Lactobacillaceae</taxon>
        <taxon>Companilactobacillus</taxon>
    </lineage>
</organism>
<proteinExistence type="predicted"/>
<keyword evidence="3" id="KW-0963">Cytoplasm</keyword>
<evidence type="ECO:0000256" key="2">
    <source>
        <dbReference type="ARBA" id="ARBA00022448"/>
    </source>
</evidence>
<keyword evidence="2" id="KW-0813">Transport</keyword>
<keyword evidence="5" id="KW-0808">Transferase</keyword>
<dbReference type="Pfam" id="PF03830">
    <property type="entry name" value="PTSIIB_sorb"/>
    <property type="match status" value="1"/>
</dbReference>
<dbReference type="GO" id="GO:0016301">
    <property type="term" value="F:kinase activity"/>
    <property type="evidence" value="ECO:0007669"/>
    <property type="project" value="UniProtKB-KW"/>
</dbReference>
<reference evidence="9 10" key="1">
    <citation type="journal article" date="2019" name="Syst. Appl. Microbiol.">
        <title>Polyphasic characterization of two novel Lactobacillus spp. isolated from blown salami packages: Description of Lactobacillus halodurans sp. nov. and Lactobacillus salsicarnum sp. nov.</title>
        <authorList>
            <person name="Schuster J.A."/>
            <person name="Klingl A."/>
            <person name="Vogel R.F."/>
            <person name="Ehrmann M.A."/>
        </authorList>
    </citation>
    <scope>NUCLEOTIDE SEQUENCE [LARGE SCALE GENOMIC DNA]</scope>
    <source>
        <strain evidence="9 10">TMW 1.2172</strain>
    </source>
</reference>
<sequence length="141" mass="15557">MILATRVDYRLLHGQVAVSWTSGLGANCILIANDKVATDSVRKSAMRLAKPQGVKLVIKNIEDSIKAINSGVTDKYRLFVVVDSIDDVYKLVQGCNQIKSVNLGLTTTREGTKNISKNINITGSEEEKLKGEFYNQVSHFQ</sequence>